<evidence type="ECO:0000256" key="2">
    <source>
        <dbReference type="SAM" id="MobiDB-lite"/>
    </source>
</evidence>
<dbReference type="OMA" id="NNKPKAC"/>
<dbReference type="PANTHER" id="PTHR22100">
    <property type="entry name" value="WINGS APART-LIKE PROTEIN HOMOLOG"/>
    <property type="match status" value="1"/>
</dbReference>
<dbReference type="InterPro" id="IPR022771">
    <property type="entry name" value="WAPL_C"/>
</dbReference>
<dbReference type="EMBL" id="CDMC01000004">
    <property type="protein sequence ID" value="CEL04344.1"/>
    <property type="molecule type" value="Genomic_DNA"/>
</dbReference>
<name>A0A0U5G1K2_ASPCI</name>
<comment type="similarity">
    <text evidence="1">Belongs to the WAPL family.</text>
</comment>
<evidence type="ECO:0000256" key="1">
    <source>
        <dbReference type="ARBA" id="ARBA00006854"/>
    </source>
</evidence>
<feature type="compositionally biased region" description="Polar residues" evidence="2">
    <location>
        <begin position="29"/>
        <end position="59"/>
    </location>
</feature>
<evidence type="ECO:0000313" key="4">
    <source>
        <dbReference type="EMBL" id="CEL04344.1"/>
    </source>
</evidence>
<organism evidence="4 5">
    <name type="scientific">Aspergillus calidoustus</name>
    <dbReference type="NCBI Taxonomy" id="454130"/>
    <lineage>
        <taxon>Eukaryota</taxon>
        <taxon>Fungi</taxon>
        <taxon>Dikarya</taxon>
        <taxon>Ascomycota</taxon>
        <taxon>Pezizomycotina</taxon>
        <taxon>Eurotiomycetes</taxon>
        <taxon>Eurotiomycetidae</taxon>
        <taxon>Eurotiales</taxon>
        <taxon>Aspergillaceae</taxon>
        <taxon>Aspergillus</taxon>
        <taxon>Aspergillus subgen. Nidulantes</taxon>
    </lineage>
</organism>
<feature type="compositionally biased region" description="Basic and acidic residues" evidence="2">
    <location>
        <begin position="301"/>
        <end position="312"/>
    </location>
</feature>
<dbReference type="STRING" id="454130.A0A0U5G1K2"/>
<feature type="region of interest" description="Disordered" evidence="2">
    <location>
        <begin position="288"/>
        <end position="326"/>
    </location>
</feature>
<evidence type="ECO:0000313" key="5">
    <source>
        <dbReference type="Proteomes" id="UP000054771"/>
    </source>
</evidence>
<feature type="compositionally biased region" description="Basic and acidic residues" evidence="2">
    <location>
        <begin position="244"/>
        <end position="257"/>
    </location>
</feature>
<dbReference type="InterPro" id="IPR011989">
    <property type="entry name" value="ARM-like"/>
</dbReference>
<dbReference type="PANTHER" id="PTHR22100:SF13">
    <property type="entry name" value="WINGS APART-LIKE PROTEIN HOMOLOG"/>
    <property type="match status" value="1"/>
</dbReference>
<dbReference type="Proteomes" id="UP000054771">
    <property type="component" value="Unassembled WGS sequence"/>
</dbReference>
<feature type="compositionally biased region" description="Low complexity" evidence="2">
    <location>
        <begin position="258"/>
        <end position="275"/>
    </location>
</feature>
<reference evidence="5" key="1">
    <citation type="journal article" date="2016" name="Genome Announc.">
        <title>Draft genome sequences of fungus Aspergillus calidoustus.</title>
        <authorList>
            <person name="Horn F."/>
            <person name="Linde J."/>
            <person name="Mattern D.J."/>
            <person name="Walther G."/>
            <person name="Guthke R."/>
            <person name="Scherlach K."/>
            <person name="Martin K."/>
            <person name="Brakhage A.A."/>
            <person name="Petzke L."/>
            <person name="Valiante V."/>
        </authorList>
    </citation>
    <scope>NUCLEOTIDE SEQUENCE [LARGE SCALE GENOMIC DNA]</scope>
    <source>
        <strain evidence="5">SF006504</strain>
    </source>
</reference>
<sequence length="793" mass="87291">MSQNKKRPVTYGKSSFNRARVGLYVPDLDTTSKPPSLRTSSSDGQSATPTIHPLSSVSSIGPPLARTLSGSSLTQGEDAHTAMQGKRRKLLREEAHQRNPDGQTKADCVGRGNPGNHATPEEEDISTTSPGRDENQKASDAIRYSRSDVLPKPKSPKRALPSNSRSARPLKSTPPSSDGKSMASFADAQPKTDTSSPRKRLIDSLGMTNRPPSPLISEPNDDPASLLHERPPQQKFPASACRNAAEDDTKRRPRNVERSQTTPTSSLSSMLRSSRVTYSRQRSFLNDMIGATDSEPPSVDNEAKLNPGREAHGSFASHIPPEDEDSNSYKAVRSIHELRQAGDNARFREIVDSIFEDIEDQYNSISGRCCSIADLCHKLLNAGFAHRFSEQGFDERLINCIAISSNIVWLSLAFGAFRLIIVGGRASRVFAESLWASILDHSPVLLNSEDDILTLARDPLQGLSKTAQTAVRGLRSQLSPASTSQSLRMSPRLLALECIKSALKLLRENGHTVRHAPTTFLNTLLDLLSANVPDDAERPGRFHVSELIFSVLENYSIVTGPFDDAHCQGLQRLSQLRGLFTSDPRDQMRPTLMSYVRVILNLTNKEPAVCESFALPELVYGLVEIVIRECSDVSKHPAPNENDALNAVILALGTLINLAETTEKARAMLVQSNNFAISPLQQLLKQFSDSARSLDHAHSVLEVHENVVAGYLSILLLTLCLNTEARLLVKKSLDGKGLVLAFSTAEKFLQYHRQVEKENGLAETYEGEFRLTRRLEHIIGQARRLEEDSDELP</sequence>
<dbReference type="Pfam" id="PF07814">
    <property type="entry name" value="WAPL"/>
    <property type="match status" value="1"/>
</dbReference>
<keyword evidence="5" id="KW-1185">Reference proteome</keyword>
<evidence type="ECO:0000259" key="3">
    <source>
        <dbReference type="Pfam" id="PF07814"/>
    </source>
</evidence>
<dbReference type="OrthoDB" id="5976022at2759"/>
<protein>
    <recommendedName>
        <fullName evidence="3">Wings apart-like protein C-terminal domain-containing protein</fullName>
    </recommendedName>
</protein>
<gene>
    <name evidence="4" type="ORF">ASPCAL05474</name>
</gene>
<proteinExistence type="inferred from homology"/>
<dbReference type="InterPro" id="IPR039874">
    <property type="entry name" value="WAPL"/>
</dbReference>
<feature type="domain" description="Wings apart-like protein C-terminal" evidence="3">
    <location>
        <begin position="332"/>
        <end position="664"/>
    </location>
</feature>
<feature type="region of interest" description="Disordered" evidence="2">
    <location>
        <begin position="1"/>
        <end position="275"/>
    </location>
</feature>
<dbReference type="AlphaFoldDB" id="A0A0U5G1K2"/>
<accession>A0A0U5G1K2</accession>
<dbReference type="Gene3D" id="1.25.10.10">
    <property type="entry name" value="Leucine-rich Repeat Variant"/>
    <property type="match status" value="1"/>
</dbReference>